<dbReference type="OrthoDB" id="9904035at2759"/>
<feature type="transmembrane region" description="Helical" evidence="2">
    <location>
        <begin position="90"/>
        <end position="111"/>
    </location>
</feature>
<dbReference type="Proteomes" id="UP000288216">
    <property type="component" value="Unassembled WGS sequence"/>
</dbReference>
<name>A0A401PHK2_SCYTO</name>
<feature type="region of interest" description="Disordered" evidence="1">
    <location>
        <begin position="119"/>
        <end position="141"/>
    </location>
</feature>
<keyword evidence="2" id="KW-0472">Membrane</keyword>
<feature type="region of interest" description="Disordered" evidence="1">
    <location>
        <begin position="244"/>
        <end position="290"/>
    </location>
</feature>
<evidence type="ECO:0000259" key="3">
    <source>
        <dbReference type="Pfam" id="PF15361"/>
    </source>
</evidence>
<evidence type="ECO:0000256" key="1">
    <source>
        <dbReference type="SAM" id="MobiDB-lite"/>
    </source>
</evidence>
<dbReference type="PANTHER" id="PTHR21723:SF2">
    <property type="entry name" value="RESISTANCE TO INHIBITORS OF CHOLINESTERASE PROTEIN 3 N-TERMINAL DOMAIN-CONTAINING PROTEIN"/>
    <property type="match status" value="1"/>
</dbReference>
<keyword evidence="2" id="KW-0812">Transmembrane</keyword>
<accession>A0A401PHK2</accession>
<organism evidence="4 5">
    <name type="scientific">Scyliorhinus torazame</name>
    <name type="common">Cloudy catshark</name>
    <name type="synonym">Catulus torazame</name>
    <dbReference type="NCBI Taxonomy" id="75743"/>
    <lineage>
        <taxon>Eukaryota</taxon>
        <taxon>Metazoa</taxon>
        <taxon>Chordata</taxon>
        <taxon>Craniata</taxon>
        <taxon>Vertebrata</taxon>
        <taxon>Chondrichthyes</taxon>
        <taxon>Elasmobranchii</taxon>
        <taxon>Galeomorphii</taxon>
        <taxon>Galeoidea</taxon>
        <taxon>Carcharhiniformes</taxon>
        <taxon>Scyliorhinidae</taxon>
        <taxon>Scyliorhinus</taxon>
    </lineage>
</organism>
<sequence length="290" mass="32289">MSLGQQTALALGLFLCVFVLVPKLFPGGAGGEREATARSAAHRPAVPGRGQPLLRHTQSNSPKGPPNLRMRSINQKEMPGEKTQDRNKGFAFQLMPLYAIGISIYAVYKLVQVKFNENERRSNEKDKEVDKKRKNTETQLSELETRLAQTERMLDSLVKELDPLASCVDAVASEQKNEIMTQLLQLRQLVKERQAPTIDEELTLVSENLKECVQGIEIKAQVSEDQASTDSEQDSVEYIDPITGNSLAPSFFDEIESGSSISTEDTEGDSETVAVLPETQEPMKLRRRIK</sequence>
<dbReference type="AlphaFoldDB" id="A0A401PHK2"/>
<dbReference type="EMBL" id="BFAA01000499">
    <property type="protein sequence ID" value="GCB72615.1"/>
    <property type="molecule type" value="Genomic_DNA"/>
</dbReference>
<evidence type="ECO:0000313" key="4">
    <source>
        <dbReference type="EMBL" id="GCB72615.1"/>
    </source>
</evidence>
<proteinExistence type="predicted"/>
<feature type="domain" description="Resistance to inhibitors of cholinesterase protein 3 N-terminal" evidence="3">
    <location>
        <begin position="15"/>
        <end position="159"/>
    </location>
</feature>
<gene>
    <name evidence="4" type="ORF">scyTo_0002094</name>
</gene>
<protein>
    <recommendedName>
        <fullName evidence="3">Resistance to inhibitors of cholinesterase protein 3 N-terminal domain-containing protein</fullName>
    </recommendedName>
</protein>
<dbReference type="GO" id="GO:0043025">
    <property type="term" value="C:neuronal cell body"/>
    <property type="evidence" value="ECO:0007669"/>
    <property type="project" value="TreeGrafter"/>
</dbReference>
<dbReference type="GO" id="GO:0045202">
    <property type="term" value="C:synapse"/>
    <property type="evidence" value="ECO:0007669"/>
    <property type="project" value="GOC"/>
</dbReference>
<keyword evidence="5" id="KW-1185">Reference proteome</keyword>
<dbReference type="GO" id="GO:0043005">
    <property type="term" value="C:neuron projection"/>
    <property type="evidence" value="ECO:0007669"/>
    <property type="project" value="TreeGrafter"/>
</dbReference>
<comment type="caution">
    <text evidence="4">The sequence shown here is derived from an EMBL/GenBank/DDBJ whole genome shotgun (WGS) entry which is preliminary data.</text>
</comment>
<dbReference type="STRING" id="75743.A0A401PHK2"/>
<dbReference type="OMA" id="WEHSELI"/>
<dbReference type="GO" id="GO:0007271">
    <property type="term" value="P:synaptic transmission, cholinergic"/>
    <property type="evidence" value="ECO:0007669"/>
    <property type="project" value="TreeGrafter"/>
</dbReference>
<dbReference type="InterPro" id="IPR032763">
    <property type="entry name" value="RIC3_N"/>
</dbReference>
<evidence type="ECO:0000313" key="5">
    <source>
        <dbReference type="Proteomes" id="UP000288216"/>
    </source>
</evidence>
<feature type="transmembrane region" description="Helical" evidence="2">
    <location>
        <begin position="7"/>
        <end position="25"/>
    </location>
</feature>
<evidence type="ECO:0000256" key="2">
    <source>
        <dbReference type="SAM" id="Phobius"/>
    </source>
</evidence>
<keyword evidence="2" id="KW-1133">Transmembrane helix</keyword>
<dbReference type="GO" id="GO:0034394">
    <property type="term" value="P:protein localization to cell surface"/>
    <property type="evidence" value="ECO:0007669"/>
    <property type="project" value="TreeGrafter"/>
</dbReference>
<dbReference type="PANTHER" id="PTHR21723">
    <property type="entry name" value="RESISTANCE TO INHIBITORS OF CHOLINESTERASE PROTEIN 3 RIC3"/>
    <property type="match status" value="1"/>
</dbReference>
<feature type="compositionally biased region" description="Basic and acidic residues" evidence="1">
    <location>
        <begin position="119"/>
        <end position="131"/>
    </location>
</feature>
<dbReference type="InterPro" id="IPR026160">
    <property type="entry name" value="Ric3"/>
</dbReference>
<dbReference type="Pfam" id="PF15361">
    <property type="entry name" value="RIC3"/>
    <property type="match status" value="1"/>
</dbReference>
<feature type="region of interest" description="Disordered" evidence="1">
    <location>
        <begin position="31"/>
        <end position="85"/>
    </location>
</feature>
<reference evidence="4 5" key="1">
    <citation type="journal article" date="2018" name="Nat. Ecol. Evol.">
        <title>Shark genomes provide insights into elasmobranch evolution and the origin of vertebrates.</title>
        <authorList>
            <person name="Hara Y"/>
            <person name="Yamaguchi K"/>
            <person name="Onimaru K"/>
            <person name="Kadota M"/>
            <person name="Koyanagi M"/>
            <person name="Keeley SD"/>
            <person name="Tatsumi K"/>
            <person name="Tanaka K"/>
            <person name="Motone F"/>
            <person name="Kageyama Y"/>
            <person name="Nozu R"/>
            <person name="Adachi N"/>
            <person name="Nishimura O"/>
            <person name="Nakagawa R"/>
            <person name="Tanegashima C"/>
            <person name="Kiyatake I"/>
            <person name="Matsumoto R"/>
            <person name="Murakumo K"/>
            <person name="Nishida K"/>
            <person name="Terakita A"/>
            <person name="Kuratani S"/>
            <person name="Sato K"/>
            <person name="Hyodo S Kuraku.S."/>
        </authorList>
    </citation>
    <scope>NUCLEOTIDE SEQUENCE [LARGE SCALE GENOMIC DNA]</scope>
</reference>